<accession>A0A9Q0RJ79</accession>
<evidence type="ECO:0000313" key="2">
    <source>
        <dbReference type="Proteomes" id="UP001142055"/>
    </source>
</evidence>
<dbReference type="AlphaFoldDB" id="A0A9Q0RJ79"/>
<protein>
    <submittedName>
        <fullName evidence="1">Uncharacterized protein</fullName>
    </submittedName>
</protein>
<sequence length="204" mass="24201">MSDHNVLITDQESIDILLVRMTQNVLSDNRRLKLPAFRSMRFCDEDMPEFTSDMFPFTFDMIGNYTIAKMFAFKHDQQSNLVESFGVLWNPSWLWFDDTQSMNELKKAYWTHVKHNTPLVDMCPLDDGKQHNVRRVISHEFIYNAEKKKSEPVYLVEWAPEIVTLESYQDPDYVEYAAIIKQYVADNHINQFDTASRNLWFPTR</sequence>
<name>A0A9Q0RJ79_BLOTA</name>
<proteinExistence type="predicted"/>
<gene>
    <name evidence="1" type="ORF">RDWZM_010600</name>
</gene>
<organism evidence="1 2">
    <name type="scientific">Blomia tropicalis</name>
    <name type="common">Mite</name>
    <dbReference type="NCBI Taxonomy" id="40697"/>
    <lineage>
        <taxon>Eukaryota</taxon>
        <taxon>Metazoa</taxon>
        <taxon>Ecdysozoa</taxon>
        <taxon>Arthropoda</taxon>
        <taxon>Chelicerata</taxon>
        <taxon>Arachnida</taxon>
        <taxon>Acari</taxon>
        <taxon>Acariformes</taxon>
        <taxon>Sarcoptiformes</taxon>
        <taxon>Astigmata</taxon>
        <taxon>Glycyphagoidea</taxon>
        <taxon>Echimyopodidae</taxon>
        <taxon>Blomia</taxon>
    </lineage>
</organism>
<keyword evidence="2" id="KW-1185">Reference proteome</keyword>
<dbReference type="Proteomes" id="UP001142055">
    <property type="component" value="Chromosome 4"/>
</dbReference>
<evidence type="ECO:0000313" key="1">
    <source>
        <dbReference type="EMBL" id="KAJ6216100.1"/>
    </source>
</evidence>
<dbReference type="EMBL" id="JAPWDV010000004">
    <property type="protein sequence ID" value="KAJ6216100.1"/>
    <property type="molecule type" value="Genomic_DNA"/>
</dbReference>
<comment type="caution">
    <text evidence="1">The sequence shown here is derived from an EMBL/GenBank/DDBJ whole genome shotgun (WGS) entry which is preliminary data.</text>
</comment>
<reference evidence="1" key="1">
    <citation type="submission" date="2022-12" db="EMBL/GenBank/DDBJ databases">
        <title>Genome assemblies of Blomia tropicalis.</title>
        <authorList>
            <person name="Cui Y."/>
        </authorList>
    </citation>
    <scope>NUCLEOTIDE SEQUENCE</scope>
    <source>
        <tissue evidence="1">Adult mites</tissue>
    </source>
</reference>